<keyword evidence="2" id="KW-0732">Signal</keyword>
<dbReference type="OrthoDB" id="9800666at2"/>
<dbReference type="GO" id="GO:0043448">
    <property type="term" value="P:alkane catabolic process"/>
    <property type="evidence" value="ECO:0007669"/>
    <property type="project" value="TreeGrafter"/>
</dbReference>
<feature type="signal peptide" evidence="2">
    <location>
        <begin position="1"/>
        <end position="19"/>
    </location>
</feature>
<dbReference type="InterPro" id="IPR005297">
    <property type="entry name" value="Lipoprotein_repeat"/>
</dbReference>
<dbReference type="EMBL" id="FYEK01000027">
    <property type="protein sequence ID" value="SNB65068.1"/>
    <property type="molecule type" value="Genomic_DNA"/>
</dbReference>
<gene>
    <name evidence="3" type="ORF">SAMN02746019_00009190</name>
</gene>
<sequence length="122" mass="12614">MAHYGIRRFGFAAVMLALAACAPATPTLAPTATPAPAATPAPSPTPQPAMVKVGESKELGQFLTDGEGRTLYVFLKDPENASVYEGECAQKWPPLLTTQKAHSLRGVVASPPPPASCVAGDL</sequence>
<evidence type="ECO:0000313" key="4">
    <source>
        <dbReference type="Proteomes" id="UP000197025"/>
    </source>
</evidence>
<dbReference type="AlphaFoldDB" id="A0A212QZ91"/>
<evidence type="ECO:0000313" key="3">
    <source>
        <dbReference type="EMBL" id="SNB65068.1"/>
    </source>
</evidence>
<dbReference type="PANTHER" id="PTHR39335:SF1">
    <property type="entry name" value="BLL4220 PROTEIN"/>
    <property type="match status" value="1"/>
</dbReference>
<name>A0A212QZ91_9CHLR</name>
<accession>A0A212QZ91</accession>
<dbReference type="Pfam" id="PF03640">
    <property type="entry name" value="Lipoprotein_15"/>
    <property type="match status" value="1"/>
</dbReference>
<reference evidence="4" key="1">
    <citation type="submission" date="2017-06" db="EMBL/GenBank/DDBJ databases">
        <authorList>
            <person name="Varghese N."/>
            <person name="Submissions S."/>
        </authorList>
    </citation>
    <scope>NUCLEOTIDE SEQUENCE [LARGE SCALE GENOMIC DNA]</scope>
    <source>
        <strain evidence="4">JAD2</strain>
    </source>
</reference>
<dbReference type="Proteomes" id="UP000197025">
    <property type="component" value="Unassembled WGS sequence"/>
</dbReference>
<evidence type="ECO:0000256" key="1">
    <source>
        <dbReference type="SAM" id="MobiDB-lite"/>
    </source>
</evidence>
<proteinExistence type="predicted"/>
<protein>
    <submittedName>
        <fullName evidence="3">Uncharacterized protein conserved in bacteria</fullName>
    </submittedName>
</protein>
<feature type="chain" id="PRO_5012374714" evidence="2">
    <location>
        <begin position="20"/>
        <end position="122"/>
    </location>
</feature>
<organism evidence="3 4">
    <name type="scientific">Thermoflexus hugenholtzii JAD2</name>
    <dbReference type="NCBI Taxonomy" id="877466"/>
    <lineage>
        <taxon>Bacteria</taxon>
        <taxon>Bacillati</taxon>
        <taxon>Chloroflexota</taxon>
        <taxon>Thermoflexia</taxon>
        <taxon>Thermoflexales</taxon>
        <taxon>Thermoflexaceae</taxon>
        <taxon>Thermoflexus</taxon>
    </lineage>
</organism>
<dbReference type="InParanoid" id="A0A212QZ91"/>
<dbReference type="PROSITE" id="PS51257">
    <property type="entry name" value="PROKAR_LIPOPROTEIN"/>
    <property type="match status" value="1"/>
</dbReference>
<feature type="region of interest" description="Disordered" evidence="1">
    <location>
        <begin position="29"/>
        <end position="50"/>
    </location>
</feature>
<feature type="compositionally biased region" description="Pro residues" evidence="1">
    <location>
        <begin position="37"/>
        <end position="47"/>
    </location>
</feature>
<keyword evidence="4" id="KW-1185">Reference proteome</keyword>
<evidence type="ECO:0000256" key="2">
    <source>
        <dbReference type="SAM" id="SignalP"/>
    </source>
</evidence>
<dbReference type="PANTHER" id="PTHR39335">
    <property type="entry name" value="BLL4220 PROTEIN"/>
    <property type="match status" value="1"/>
</dbReference>